<accession>A0A9Q1E6T7</accession>
<dbReference type="SMART" id="SM00241">
    <property type="entry name" value="ZP"/>
    <property type="match status" value="1"/>
</dbReference>
<protein>
    <recommendedName>
        <fullName evidence="4">ZP domain-containing protein</fullName>
    </recommendedName>
</protein>
<comment type="caution">
    <text evidence="5">The sequence shown here is derived from an EMBL/GenBank/DDBJ whole genome shotgun (WGS) entry which is preliminary data.</text>
</comment>
<dbReference type="AlphaFoldDB" id="A0A9Q1E6T7"/>
<proteinExistence type="predicted"/>
<dbReference type="Pfam" id="PF23344">
    <property type="entry name" value="ZP-N"/>
    <property type="match status" value="1"/>
</dbReference>
<dbReference type="EMBL" id="JAINUF010000024">
    <property type="protein sequence ID" value="KAJ8333190.1"/>
    <property type="molecule type" value="Genomic_DNA"/>
</dbReference>
<dbReference type="GO" id="GO:0031012">
    <property type="term" value="C:extracellular matrix"/>
    <property type="evidence" value="ECO:0007669"/>
    <property type="project" value="TreeGrafter"/>
</dbReference>
<gene>
    <name evidence="5" type="ORF">SKAU_G00420860</name>
</gene>
<organism evidence="5 6">
    <name type="scientific">Synaphobranchus kaupii</name>
    <name type="common">Kaup's arrowtooth eel</name>
    <dbReference type="NCBI Taxonomy" id="118154"/>
    <lineage>
        <taxon>Eukaryota</taxon>
        <taxon>Metazoa</taxon>
        <taxon>Chordata</taxon>
        <taxon>Craniata</taxon>
        <taxon>Vertebrata</taxon>
        <taxon>Euteleostomi</taxon>
        <taxon>Actinopterygii</taxon>
        <taxon>Neopterygii</taxon>
        <taxon>Teleostei</taxon>
        <taxon>Anguilliformes</taxon>
        <taxon>Synaphobranchidae</taxon>
        <taxon>Synaphobranchus</taxon>
    </lineage>
</organism>
<name>A0A9Q1E6T7_SYNKA</name>
<dbReference type="FunFam" id="2.60.40.4100:FF:000002">
    <property type="entry name" value="Zona pellucida sperm-binding protein 3"/>
    <property type="match status" value="1"/>
</dbReference>
<dbReference type="Gene3D" id="2.60.40.4100">
    <property type="entry name" value="Zona pellucida, ZP-C domain"/>
    <property type="match status" value="1"/>
</dbReference>
<evidence type="ECO:0000256" key="2">
    <source>
        <dbReference type="SAM" id="MobiDB-lite"/>
    </source>
</evidence>
<feature type="region of interest" description="Disordered" evidence="2">
    <location>
        <begin position="45"/>
        <end position="69"/>
    </location>
</feature>
<evidence type="ECO:0000256" key="3">
    <source>
        <dbReference type="SAM" id="SignalP"/>
    </source>
</evidence>
<evidence type="ECO:0000256" key="1">
    <source>
        <dbReference type="ARBA" id="ARBA00023157"/>
    </source>
</evidence>
<keyword evidence="1" id="KW-1015">Disulfide bond</keyword>
<feature type="compositionally biased region" description="Basic and acidic residues" evidence="2">
    <location>
        <begin position="478"/>
        <end position="488"/>
    </location>
</feature>
<dbReference type="InterPro" id="IPR042235">
    <property type="entry name" value="ZP-C_dom"/>
</dbReference>
<feature type="signal peptide" evidence="3">
    <location>
        <begin position="1"/>
        <end position="29"/>
    </location>
</feature>
<dbReference type="Gene3D" id="2.60.40.3210">
    <property type="entry name" value="Zona pellucida, ZP-N domain"/>
    <property type="match status" value="1"/>
</dbReference>
<feature type="chain" id="PRO_5040137158" description="ZP domain-containing protein" evidence="3">
    <location>
        <begin position="30"/>
        <end position="689"/>
    </location>
</feature>
<dbReference type="Proteomes" id="UP001152622">
    <property type="component" value="Chromosome 24"/>
</dbReference>
<dbReference type="PROSITE" id="PS51034">
    <property type="entry name" value="ZP_2"/>
    <property type="match status" value="1"/>
</dbReference>
<dbReference type="GO" id="GO:0007339">
    <property type="term" value="P:binding of sperm to zona pellucida"/>
    <property type="evidence" value="ECO:0007669"/>
    <property type="project" value="TreeGrafter"/>
</dbReference>
<dbReference type="Pfam" id="PF00100">
    <property type="entry name" value="Zona_pellucida"/>
    <property type="match status" value="1"/>
</dbReference>
<dbReference type="InterPro" id="IPR055355">
    <property type="entry name" value="ZP-C"/>
</dbReference>
<reference evidence="5" key="1">
    <citation type="journal article" date="2023" name="Science">
        <title>Genome structures resolve the early diversification of teleost fishes.</title>
        <authorList>
            <person name="Parey E."/>
            <person name="Louis A."/>
            <person name="Montfort J."/>
            <person name="Bouchez O."/>
            <person name="Roques C."/>
            <person name="Iampietro C."/>
            <person name="Lluch J."/>
            <person name="Castinel A."/>
            <person name="Donnadieu C."/>
            <person name="Desvignes T."/>
            <person name="Floi Bucao C."/>
            <person name="Jouanno E."/>
            <person name="Wen M."/>
            <person name="Mejri S."/>
            <person name="Dirks R."/>
            <person name="Jansen H."/>
            <person name="Henkel C."/>
            <person name="Chen W.J."/>
            <person name="Zahm M."/>
            <person name="Cabau C."/>
            <person name="Klopp C."/>
            <person name="Thompson A.W."/>
            <person name="Robinson-Rechavi M."/>
            <person name="Braasch I."/>
            <person name="Lecointre G."/>
            <person name="Bobe J."/>
            <person name="Postlethwait J.H."/>
            <person name="Berthelot C."/>
            <person name="Roest Crollius H."/>
            <person name="Guiguen Y."/>
        </authorList>
    </citation>
    <scope>NUCLEOTIDE SEQUENCE</scope>
    <source>
        <strain evidence="5">WJC10195</strain>
    </source>
</reference>
<keyword evidence="3" id="KW-0732">Signal</keyword>
<dbReference type="PANTHER" id="PTHR11576:SF16">
    <property type="entry name" value="ZONA PELLUCIDA SPERM-BINDING PROTEIN 3"/>
    <property type="match status" value="1"/>
</dbReference>
<evidence type="ECO:0000313" key="5">
    <source>
        <dbReference type="EMBL" id="KAJ8333190.1"/>
    </source>
</evidence>
<keyword evidence="6" id="KW-1185">Reference proteome</keyword>
<dbReference type="InterPro" id="IPR055356">
    <property type="entry name" value="ZP-N"/>
</dbReference>
<sequence length="689" mass="75942">MIIMMNFSIGSLCIVWSLVLLGLAGPTEAYESALRSITKNRRKWTSHTHTLRSSDFGQSEAQSTTGAKNRRVELSNFQTRFPVPRVIERLQLAAEELPPAVLSRALQEAMTTSAPAPAPRAWPAALPDVSVNCSSTEFTVRVKRDFYGFAVTPSELTLGRTCKSNGVDEPSGDLLFTYPLTACDRRQAKVPGYVLYNYILHFLPEPTNLPVQWAHGFPVDIECRIKSIHRAYQLAIRPKWATPRRKTLQGQMPGYGIQTMNAEWTATSPSNIFFLGQKVHFQVYALSLPPGGKLYIDHCYLSLAQNPQASPEHPVIENYGCMVDSTRDGSNSGFFQRTNGTINFVLKAVQFVQKPAAEVFLHCQLFVAVGDPTSTAKSCTFSKEDNRWKEISGSEWECECCKTQCLLSEARRSMHEGLQSSGPLIFASLDPEPKISTPPALHTQGEAVWSNSGMEEEEEEEFEDSEWPGDYEYTSMYEEDHYRGDGSHAHSTGDALQSGDGEGPGGENVGSTLQKEVMEMGFEEEEWPAFGDEVWPVFTDKMGEGPVFGGEEELDEEVVPTFKAVMMRAEKTGKDEDWPVFELGEGLELGEETTGEGEWPMLTEEELQGKDEGPTWKAVVGMGKGVVKIFGEETELVIEKGDETRIGEGSKIKGGENVGGAVGEGPMGQANLLYGLSSGIGNAKFLGRQ</sequence>
<dbReference type="GO" id="GO:2000344">
    <property type="term" value="P:positive regulation of acrosome reaction"/>
    <property type="evidence" value="ECO:0007669"/>
    <property type="project" value="TreeGrafter"/>
</dbReference>
<dbReference type="GO" id="GO:0032190">
    <property type="term" value="F:acrosin binding"/>
    <property type="evidence" value="ECO:0007669"/>
    <property type="project" value="TreeGrafter"/>
</dbReference>
<feature type="region of interest" description="Disordered" evidence="2">
    <location>
        <begin position="450"/>
        <end position="510"/>
    </location>
</feature>
<evidence type="ECO:0000259" key="4">
    <source>
        <dbReference type="PROSITE" id="PS51034"/>
    </source>
</evidence>
<dbReference type="InterPro" id="IPR001507">
    <property type="entry name" value="ZP_dom"/>
</dbReference>
<feature type="compositionally biased region" description="Acidic residues" evidence="2">
    <location>
        <begin position="454"/>
        <end position="469"/>
    </location>
</feature>
<feature type="compositionally biased region" description="Polar residues" evidence="2">
    <location>
        <begin position="51"/>
        <end position="67"/>
    </location>
</feature>
<evidence type="ECO:0000313" key="6">
    <source>
        <dbReference type="Proteomes" id="UP001152622"/>
    </source>
</evidence>
<feature type="domain" description="ZP" evidence="4">
    <location>
        <begin position="132"/>
        <end position="386"/>
    </location>
</feature>
<dbReference type="OrthoDB" id="8957685at2759"/>
<dbReference type="GO" id="GO:0035803">
    <property type="term" value="P:egg coat formation"/>
    <property type="evidence" value="ECO:0007669"/>
    <property type="project" value="TreeGrafter"/>
</dbReference>
<dbReference type="PANTHER" id="PTHR11576">
    <property type="entry name" value="ZONA PELLUCIDA SPERM-BINDING PROTEIN 3"/>
    <property type="match status" value="1"/>
</dbReference>